<evidence type="ECO:0000256" key="1">
    <source>
        <dbReference type="ARBA" id="ARBA00000443"/>
    </source>
</evidence>
<evidence type="ECO:0000256" key="5">
    <source>
        <dbReference type="ARBA" id="ARBA00022553"/>
    </source>
</evidence>
<evidence type="ECO:0000256" key="7">
    <source>
        <dbReference type="ARBA" id="ARBA00022842"/>
    </source>
</evidence>
<evidence type="ECO:0000256" key="4">
    <source>
        <dbReference type="ARBA" id="ARBA00012728"/>
    </source>
</evidence>
<proteinExistence type="inferred from homology"/>
<dbReference type="InterPro" id="IPR005844">
    <property type="entry name" value="A-D-PHexomutase_a/b/a-I"/>
</dbReference>
<dbReference type="InterPro" id="IPR005843">
    <property type="entry name" value="A-D-PHexomutase_C"/>
</dbReference>
<evidence type="ECO:0000259" key="9">
    <source>
        <dbReference type="Pfam" id="PF00408"/>
    </source>
</evidence>
<dbReference type="RefSeq" id="WP_349135477.1">
    <property type="nucleotide sequence ID" value="NZ_JBBMFF010000187.1"/>
</dbReference>
<evidence type="ECO:0000259" key="11">
    <source>
        <dbReference type="Pfam" id="PF02879"/>
    </source>
</evidence>
<dbReference type="Proteomes" id="UP001491552">
    <property type="component" value="Unassembled WGS sequence"/>
</dbReference>
<feature type="domain" description="Alpha-D-phosphohexomutase alpha/beta/alpha" evidence="12">
    <location>
        <begin position="317"/>
        <end position="443"/>
    </location>
</feature>
<keyword evidence="14" id="KW-1185">Reference proteome</keyword>
<dbReference type="Pfam" id="PF00408">
    <property type="entry name" value="PGM_PMM_IV"/>
    <property type="match status" value="1"/>
</dbReference>
<evidence type="ECO:0000259" key="10">
    <source>
        <dbReference type="Pfam" id="PF02878"/>
    </source>
</evidence>
<dbReference type="InterPro" id="IPR036900">
    <property type="entry name" value="A-D-PHexomutase_C_sf"/>
</dbReference>
<keyword evidence="6" id="KW-0479">Metal-binding</keyword>
<keyword evidence="5" id="KW-0597">Phosphoprotein</keyword>
<evidence type="ECO:0000256" key="2">
    <source>
        <dbReference type="ARBA" id="ARBA00001946"/>
    </source>
</evidence>
<name>A0ABV1G605_9FIRM</name>
<evidence type="ECO:0000256" key="6">
    <source>
        <dbReference type="ARBA" id="ARBA00022723"/>
    </source>
</evidence>
<dbReference type="CDD" id="cd05799">
    <property type="entry name" value="PGM2"/>
    <property type="match status" value="1"/>
</dbReference>
<comment type="cofactor">
    <cofactor evidence="2">
        <name>Mg(2+)</name>
        <dbReference type="ChEBI" id="CHEBI:18420"/>
    </cofactor>
</comment>
<dbReference type="Gene3D" id="3.40.120.10">
    <property type="entry name" value="Alpha-D-Glucose-1,6-Bisphosphate, subunit A, domain 3"/>
    <property type="match status" value="3"/>
</dbReference>
<comment type="catalytic activity">
    <reaction evidence="1">
        <text>alpha-D-glucose 1-phosphate = alpha-D-glucose 6-phosphate</text>
        <dbReference type="Rhea" id="RHEA:23536"/>
        <dbReference type="ChEBI" id="CHEBI:58225"/>
        <dbReference type="ChEBI" id="CHEBI:58601"/>
        <dbReference type="EC" id="5.4.2.2"/>
    </reaction>
</comment>
<sequence>MTELERYQQWCERAPLNEAGRAALAAMQNDETERKGCFGAELQFGTAGIRGIMGIGTNRLNDFTVRRTAQGLAAWLTSTELPQRCAIGYDSRHNSRRYAELCAVALAERGVHVYVYHELAPTPMLSFAVRQLGCGCGIVVSASHNAGIYNGIKCYGPDGCQMTDEPAARVFAEIEKIPYFLPAEKSFEDFLAEGGVEFIAPELWERYYETVLGERLATVPSDNLNLLYTPLCGTGNKPVRTVLGRIGVNVAVVPAQEKPDGDFKTCEYPNPETDAALNESYKIARETHPDLILGTDPDCDRVAVAVPVEGGFRKLSGNELGCLLLDYILGTMQKAGTLPADPVAVRSIVSTPMADKIAASYGVKMRRVLTGFKYIGGEILALEQKHEENRFVFGFEESCGYLKGTYARDKDAVVASMLTCDLAAALKREGTNLAEHMDALYSRFGWHEARVLSCELQGPDAMEISAGFMAQMRRELPKAVCGIAVTSVTDYQARVTRDLVHGTEEAVTLPKSNVLVLQLGEKGTVILRPSGTEPKVKIYLTAVDTDRAAAMKLLDDMAAEMSGYLPKNA</sequence>
<evidence type="ECO:0000313" key="14">
    <source>
        <dbReference type="Proteomes" id="UP001491552"/>
    </source>
</evidence>
<dbReference type="EC" id="5.4.2.2" evidence="4"/>
<evidence type="ECO:0000259" key="12">
    <source>
        <dbReference type="Pfam" id="PF02880"/>
    </source>
</evidence>
<dbReference type="InterPro" id="IPR005845">
    <property type="entry name" value="A-D-PHexomutase_a/b/a-II"/>
</dbReference>
<gene>
    <name evidence="13" type="ORF">WMO66_05980</name>
</gene>
<dbReference type="EMBL" id="JBBMFF010000187">
    <property type="protein sequence ID" value="MEQ2510797.1"/>
    <property type="molecule type" value="Genomic_DNA"/>
</dbReference>
<dbReference type="SUPFAM" id="SSF53738">
    <property type="entry name" value="Phosphoglucomutase, first 3 domains"/>
    <property type="match status" value="3"/>
</dbReference>
<feature type="domain" description="Alpha-D-phosphohexomutase alpha/beta/alpha" evidence="11">
    <location>
        <begin position="218"/>
        <end position="305"/>
    </location>
</feature>
<dbReference type="GO" id="GO:0016853">
    <property type="term" value="F:isomerase activity"/>
    <property type="evidence" value="ECO:0007669"/>
    <property type="project" value="UniProtKB-KW"/>
</dbReference>
<dbReference type="Pfam" id="PF02880">
    <property type="entry name" value="PGM_PMM_III"/>
    <property type="match status" value="1"/>
</dbReference>
<dbReference type="InterPro" id="IPR016055">
    <property type="entry name" value="A-D-PHexomutase_a/b/a-I/II/III"/>
</dbReference>
<dbReference type="Gene3D" id="3.30.310.50">
    <property type="entry name" value="Alpha-D-phosphohexomutase, C-terminal domain"/>
    <property type="match status" value="1"/>
</dbReference>
<feature type="domain" description="Alpha-D-phosphohexomutase C-terminal" evidence="9">
    <location>
        <begin position="518"/>
        <end position="551"/>
    </location>
</feature>
<protein>
    <recommendedName>
        <fullName evidence="4">phosphoglucomutase (alpha-D-glucose-1,6-bisphosphate-dependent)</fullName>
        <ecNumber evidence="4">5.4.2.2</ecNumber>
    </recommendedName>
</protein>
<evidence type="ECO:0000313" key="13">
    <source>
        <dbReference type="EMBL" id="MEQ2510797.1"/>
    </source>
</evidence>
<reference evidence="13 14" key="1">
    <citation type="submission" date="2024-03" db="EMBL/GenBank/DDBJ databases">
        <title>Human intestinal bacterial collection.</title>
        <authorList>
            <person name="Pauvert C."/>
            <person name="Hitch T.C.A."/>
            <person name="Clavel T."/>
        </authorList>
    </citation>
    <scope>NUCLEOTIDE SEQUENCE [LARGE SCALE GENOMIC DNA]</scope>
    <source>
        <strain evidence="13 14">CLA-AA-H192</strain>
    </source>
</reference>
<dbReference type="InterPro" id="IPR005846">
    <property type="entry name" value="A-D-PHexomutase_a/b/a-III"/>
</dbReference>
<keyword evidence="8 13" id="KW-0413">Isomerase</keyword>
<keyword evidence="7" id="KW-0460">Magnesium</keyword>
<dbReference type="PANTHER" id="PTHR45745">
    <property type="entry name" value="PHOSPHOMANNOMUTASE 45A"/>
    <property type="match status" value="1"/>
</dbReference>
<dbReference type="Pfam" id="PF02878">
    <property type="entry name" value="PGM_PMM_I"/>
    <property type="match status" value="1"/>
</dbReference>
<feature type="domain" description="Alpha-D-phosphohexomutase alpha/beta/alpha" evidence="10">
    <location>
        <begin position="43"/>
        <end position="177"/>
    </location>
</feature>
<comment type="caution">
    <text evidence="13">The sequence shown here is derived from an EMBL/GenBank/DDBJ whole genome shotgun (WGS) entry which is preliminary data.</text>
</comment>
<organism evidence="13 14">
    <name type="scientific">Faecousia intestinalis</name>
    <dbReference type="NCBI Taxonomy" id="3133167"/>
    <lineage>
        <taxon>Bacteria</taxon>
        <taxon>Bacillati</taxon>
        <taxon>Bacillota</taxon>
        <taxon>Clostridia</taxon>
        <taxon>Eubacteriales</taxon>
        <taxon>Oscillospiraceae</taxon>
        <taxon>Faecousia</taxon>
    </lineage>
</organism>
<dbReference type="SUPFAM" id="SSF55957">
    <property type="entry name" value="Phosphoglucomutase, C-terminal domain"/>
    <property type="match status" value="1"/>
</dbReference>
<comment type="similarity">
    <text evidence="3">Belongs to the phosphohexose mutase family.</text>
</comment>
<accession>A0ABV1G605</accession>
<evidence type="ECO:0000256" key="3">
    <source>
        <dbReference type="ARBA" id="ARBA00010231"/>
    </source>
</evidence>
<evidence type="ECO:0000256" key="8">
    <source>
        <dbReference type="ARBA" id="ARBA00023235"/>
    </source>
</evidence>
<dbReference type="PANTHER" id="PTHR45745:SF1">
    <property type="entry name" value="PHOSPHOGLUCOMUTASE 2B-RELATED"/>
    <property type="match status" value="1"/>
</dbReference>
<dbReference type="Pfam" id="PF02879">
    <property type="entry name" value="PGM_PMM_II"/>
    <property type="match status" value="1"/>
</dbReference>